<comment type="caution">
    <text evidence="1">The sequence shown here is derived from an EMBL/GenBank/DDBJ whole genome shotgun (WGS) entry which is preliminary data.</text>
</comment>
<accession>A0A1Y2PBY8</accession>
<dbReference type="InParanoid" id="A0A1Y2PBY8"/>
<protein>
    <submittedName>
        <fullName evidence="1">Uncharacterized protein</fullName>
    </submittedName>
</protein>
<dbReference type="STRING" id="1635173.WH52_08140"/>
<proteinExistence type="predicted"/>
<keyword evidence="2" id="KW-1185">Reference proteome</keyword>
<gene>
    <name evidence="1" type="ORF">WH52_08140</name>
</gene>
<organism evidence="1 2">
    <name type="scientific">Tenacibaculum holothuriorum</name>
    <dbReference type="NCBI Taxonomy" id="1635173"/>
    <lineage>
        <taxon>Bacteria</taxon>
        <taxon>Pseudomonadati</taxon>
        <taxon>Bacteroidota</taxon>
        <taxon>Flavobacteriia</taxon>
        <taxon>Flavobacteriales</taxon>
        <taxon>Flavobacteriaceae</taxon>
        <taxon>Tenacibaculum</taxon>
    </lineage>
</organism>
<evidence type="ECO:0000313" key="2">
    <source>
        <dbReference type="Proteomes" id="UP000194221"/>
    </source>
</evidence>
<dbReference type="EMBL" id="LAPZ01000005">
    <property type="protein sequence ID" value="OSY87994.1"/>
    <property type="molecule type" value="Genomic_DNA"/>
</dbReference>
<dbReference type="AlphaFoldDB" id="A0A1Y2PBY8"/>
<name>A0A1Y2PBY8_9FLAO</name>
<sequence>MNADFIEAPEELEKITSRVDNNTYQKIHSEFDVDNDYVSIQKIKVTLNGLNISEAEIEVLFEEIKELFLADGKYEVLERNLMLGLKKVLK</sequence>
<reference evidence="1 2" key="1">
    <citation type="submission" date="2015-03" db="EMBL/GenBank/DDBJ databases">
        <title>Genome sequence of Tenacibaculum sp. S2-2, isolated from intestinal microbiota of sea cucumber, Apostichopus japonicas.</title>
        <authorList>
            <person name="Shao Z."/>
            <person name="Wang L."/>
            <person name="Li X."/>
        </authorList>
    </citation>
    <scope>NUCLEOTIDE SEQUENCE [LARGE SCALE GENOMIC DNA]</scope>
    <source>
        <strain evidence="1 2">S2-2</strain>
    </source>
</reference>
<evidence type="ECO:0000313" key="1">
    <source>
        <dbReference type="EMBL" id="OSY87994.1"/>
    </source>
</evidence>
<dbReference type="Proteomes" id="UP000194221">
    <property type="component" value="Unassembled WGS sequence"/>
</dbReference>